<protein>
    <submittedName>
        <fullName evidence="3 5">Dienelactone hydrolase</fullName>
    </submittedName>
</protein>
<dbReference type="AlphaFoldDB" id="A0A1H9UVY4"/>
<keyword evidence="6" id="KW-1185">Reference proteome</keyword>
<reference evidence="6 7" key="1">
    <citation type="submission" date="2016-10" db="EMBL/GenBank/DDBJ databases">
        <authorList>
            <person name="de Groot N.N."/>
        </authorList>
    </citation>
    <scope>NUCLEOTIDE SEQUENCE [LARGE SCALE GENOMIC DNA]</scope>
    <source>
        <strain evidence="4 6">CGMCC 1.9095</strain>
        <strain evidence="3 7">DSM 22558</strain>
    </source>
</reference>
<dbReference type="EMBL" id="SWAV01000005">
    <property type="protein sequence ID" value="TKA90153.1"/>
    <property type="molecule type" value="Genomic_DNA"/>
</dbReference>
<name>A0A1H9UVY4_9GAMM</name>
<evidence type="ECO:0000256" key="1">
    <source>
        <dbReference type="SAM" id="SignalP"/>
    </source>
</evidence>
<dbReference type="Gene3D" id="3.40.50.1820">
    <property type="entry name" value="alpha/beta hydrolase"/>
    <property type="match status" value="1"/>
</dbReference>
<dbReference type="PANTHER" id="PTHR22946">
    <property type="entry name" value="DIENELACTONE HYDROLASE DOMAIN-CONTAINING PROTEIN-RELATED"/>
    <property type="match status" value="1"/>
</dbReference>
<dbReference type="GO" id="GO:0016787">
    <property type="term" value="F:hydrolase activity"/>
    <property type="evidence" value="ECO:0007669"/>
    <property type="project" value="UniProtKB-KW"/>
</dbReference>
<evidence type="ECO:0000313" key="4">
    <source>
        <dbReference type="EMBL" id="SFM12292.1"/>
    </source>
</evidence>
<evidence type="ECO:0000313" key="7">
    <source>
        <dbReference type="Proteomes" id="UP000186904"/>
    </source>
</evidence>
<feature type="chain" id="PRO_5010473000" evidence="1">
    <location>
        <begin position="20"/>
        <end position="261"/>
    </location>
</feature>
<accession>A0A1H9UVY4</accession>
<dbReference type="Proteomes" id="UP000186904">
    <property type="component" value="Unassembled WGS sequence"/>
</dbReference>
<feature type="signal peptide" evidence="1">
    <location>
        <begin position="1"/>
        <end position="19"/>
    </location>
</feature>
<dbReference type="Proteomes" id="UP000305198">
    <property type="component" value="Unassembled WGS sequence"/>
</dbReference>
<gene>
    <name evidence="5" type="ORF">FA869_13540</name>
    <name evidence="4" type="ORF">SAMN04487855_2437</name>
    <name evidence="3" type="ORF">SAMN05216589_2438</name>
</gene>
<dbReference type="EMBL" id="FOUA01000004">
    <property type="protein sequence ID" value="SFM12292.1"/>
    <property type="molecule type" value="Genomic_DNA"/>
</dbReference>
<evidence type="ECO:0000313" key="5">
    <source>
        <dbReference type="EMBL" id="TKA90153.1"/>
    </source>
</evidence>
<evidence type="ECO:0000313" key="8">
    <source>
        <dbReference type="Proteomes" id="UP000305198"/>
    </source>
</evidence>
<evidence type="ECO:0000313" key="3">
    <source>
        <dbReference type="EMBL" id="SES13635.1"/>
    </source>
</evidence>
<organism evidence="3 7">
    <name type="scientific">Halopseudomonas bauzanensis</name>
    <dbReference type="NCBI Taxonomy" id="653930"/>
    <lineage>
        <taxon>Bacteria</taxon>
        <taxon>Pseudomonadati</taxon>
        <taxon>Pseudomonadota</taxon>
        <taxon>Gammaproteobacteria</taxon>
        <taxon>Pseudomonadales</taxon>
        <taxon>Pseudomonadaceae</taxon>
        <taxon>Halopseudomonas</taxon>
    </lineage>
</organism>
<reference evidence="5 8" key="2">
    <citation type="submission" date="2019-04" db="EMBL/GenBank/DDBJ databases">
        <title>Crypto-aerobic microbial life in anoxic (sulfidic) marine sediments.</title>
        <authorList>
            <person name="Bhattacharya S."/>
            <person name="Roy C."/>
            <person name="Mondal N."/>
            <person name="Sarkar J."/>
            <person name="Mandal S."/>
            <person name="Rameez M.J."/>
            <person name="Ghosh W."/>
        </authorList>
    </citation>
    <scope>NUCLEOTIDE SEQUENCE [LARGE SCALE GENOMIC DNA]</scope>
    <source>
        <strain evidence="5 8">SBBB</strain>
    </source>
</reference>
<dbReference type="PANTHER" id="PTHR22946:SF4">
    <property type="entry name" value="ESTERASE FRSA"/>
    <property type="match status" value="1"/>
</dbReference>
<dbReference type="OrthoDB" id="9787933at2"/>
<dbReference type="RefSeq" id="WP_074780087.1">
    <property type="nucleotide sequence ID" value="NZ_FOGN01000004.1"/>
</dbReference>
<keyword evidence="1" id="KW-0732">Signal</keyword>
<dbReference type="InterPro" id="IPR029058">
    <property type="entry name" value="AB_hydrolase_fold"/>
</dbReference>
<dbReference type="EMBL" id="FOGN01000004">
    <property type="protein sequence ID" value="SES13635.1"/>
    <property type="molecule type" value="Genomic_DNA"/>
</dbReference>
<dbReference type="SUPFAM" id="SSF53474">
    <property type="entry name" value="alpha/beta-Hydrolases"/>
    <property type="match status" value="1"/>
</dbReference>
<dbReference type="InterPro" id="IPR002925">
    <property type="entry name" value="Dienelactn_hydro"/>
</dbReference>
<feature type="domain" description="Dienelactone hydrolase" evidence="2">
    <location>
        <begin position="40"/>
        <end position="258"/>
    </location>
</feature>
<sequence>MKKTLTTLLMTATVGLAQADMITHTVDYEIDGEAYQGLLVYDEAVTEPRPGLLMVPNWMGVTDNAAKKAYRAAGTDYVVFIADLYGRDIRPTDAKQASAAAGEVRSDRAVMRKRVNAALEVFKAQSDTVALDTQRLGAIGFCFGGTAVLELARSGTEIGGVVSFHGNLDTPDPDAAKAIRMPLLVLHGADDPYVPPEQVAAFEQEMRNAGVADWQLLSYGGAVHSFTDPSANVKGQAQYHPRVAERAFMQMRSFFGEVLAD</sequence>
<dbReference type="InterPro" id="IPR050261">
    <property type="entry name" value="FrsA_esterase"/>
</dbReference>
<dbReference type="Proteomes" id="UP000186599">
    <property type="component" value="Unassembled WGS sequence"/>
</dbReference>
<evidence type="ECO:0000313" key="6">
    <source>
        <dbReference type="Proteomes" id="UP000186599"/>
    </source>
</evidence>
<evidence type="ECO:0000259" key="2">
    <source>
        <dbReference type="Pfam" id="PF01738"/>
    </source>
</evidence>
<dbReference type="STRING" id="653930.SAMN05216589_2438"/>
<keyword evidence="3" id="KW-0378">Hydrolase</keyword>
<proteinExistence type="predicted"/>
<dbReference type="Pfam" id="PF01738">
    <property type="entry name" value="DLH"/>
    <property type="match status" value="1"/>
</dbReference>